<evidence type="ECO:0000313" key="1">
    <source>
        <dbReference type="EMBL" id="GJT04288.1"/>
    </source>
</evidence>
<evidence type="ECO:0000313" key="2">
    <source>
        <dbReference type="Proteomes" id="UP001151760"/>
    </source>
</evidence>
<protein>
    <submittedName>
        <fullName evidence="1">Uncharacterized protein</fullName>
    </submittedName>
</protein>
<dbReference type="Proteomes" id="UP001151760">
    <property type="component" value="Unassembled WGS sequence"/>
</dbReference>
<reference evidence="1" key="2">
    <citation type="submission" date="2022-01" db="EMBL/GenBank/DDBJ databases">
        <authorList>
            <person name="Yamashiro T."/>
            <person name="Shiraishi A."/>
            <person name="Satake H."/>
            <person name="Nakayama K."/>
        </authorList>
    </citation>
    <scope>NUCLEOTIDE SEQUENCE</scope>
</reference>
<proteinExistence type="predicted"/>
<name>A0ABQ5ASS7_9ASTR</name>
<comment type="caution">
    <text evidence="1">The sequence shown here is derived from an EMBL/GenBank/DDBJ whole genome shotgun (WGS) entry which is preliminary data.</text>
</comment>
<gene>
    <name evidence="1" type="ORF">Tco_0838750</name>
</gene>
<dbReference type="EMBL" id="BQNB010012498">
    <property type="protein sequence ID" value="GJT04288.1"/>
    <property type="molecule type" value="Genomic_DNA"/>
</dbReference>
<reference evidence="1" key="1">
    <citation type="journal article" date="2022" name="Int. J. Mol. Sci.">
        <title>Draft Genome of Tanacetum Coccineum: Genomic Comparison of Closely Related Tanacetum-Family Plants.</title>
        <authorList>
            <person name="Yamashiro T."/>
            <person name="Shiraishi A."/>
            <person name="Nakayama K."/>
            <person name="Satake H."/>
        </authorList>
    </citation>
    <scope>NUCLEOTIDE SEQUENCE</scope>
</reference>
<accession>A0ABQ5ASS7</accession>
<keyword evidence="2" id="KW-1185">Reference proteome</keyword>
<organism evidence="1 2">
    <name type="scientific">Tanacetum coccineum</name>
    <dbReference type="NCBI Taxonomy" id="301880"/>
    <lineage>
        <taxon>Eukaryota</taxon>
        <taxon>Viridiplantae</taxon>
        <taxon>Streptophyta</taxon>
        <taxon>Embryophyta</taxon>
        <taxon>Tracheophyta</taxon>
        <taxon>Spermatophyta</taxon>
        <taxon>Magnoliopsida</taxon>
        <taxon>eudicotyledons</taxon>
        <taxon>Gunneridae</taxon>
        <taxon>Pentapetalae</taxon>
        <taxon>asterids</taxon>
        <taxon>campanulids</taxon>
        <taxon>Asterales</taxon>
        <taxon>Asteraceae</taxon>
        <taxon>Asteroideae</taxon>
        <taxon>Anthemideae</taxon>
        <taxon>Anthemidinae</taxon>
        <taxon>Tanacetum</taxon>
    </lineage>
</organism>
<sequence>MELPGLPKRLHESLGWVKIDSANSKVIELVFVTGTYESSRREGYGIFGLGKLFGISDSIIELVLGKVFGTMDSGI</sequence>